<evidence type="ECO:0000313" key="1">
    <source>
        <dbReference type="EMBL" id="CAK5105623.1"/>
    </source>
</evidence>
<comment type="caution">
    <text evidence="1">The sequence shown here is derived from an EMBL/GenBank/DDBJ whole genome shotgun (WGS) entry which is preliminary data.</text>
</comment>
<gene>
    <name evidence="1" type="ORF">MENTE1834_LOCUS43278</name>
</gene>
<reference evidence="1" key="1">
    <citation type="submission" date="2023-11" db="EMBL/GenBank/DDBJ databases">
        <authorList>
            <person name="Poullet M."/>
        </authorList>
    </citation>
    <scope>NUCLEOTIDE SEQUENCE</scope>
    <source>
        <strain evidence="1">E1834</strain>
    </source>
</reference>
<name>A0ACB1ATV4_MELEN</name>
<protein>
    <submittedName>
        <fullName evidence="1">Uncharacterized protein</fullName>
    </submittedName>
</protein>
<dbReference type="Proteomes" id="UP001497535">
    <property type="component" value="Unassembled WGS sequence"/>
</dbReference>
<sequence>MRLGKCQNKVYGQGMILLLPFIDEVTIVDLRFFYLRFFLGIFLTSLTRHLSRLVLSLHFKIKILWVFFMLAIFSRIKRDLVCHVLVQK</sequence>
<dbReference type="EMBL" id="CAVMJV010000120">
    <property type="protein sequence ID" value="CAK5105623.1"/>
    <property type="molecule type" value="Genomic_DNA"/>
</dbReference>
<keyword evidence="2" id="KW-1185">Reference proteome</keyword>
<evidence type="ECO:0000313" key="2">
    <source>
        <dbReference type="Proteomes" id="UP001497535"/>
    </source>
</evidence>
<proteinExistence type="predicted"/>
<organism evidence="1 2">
    <name type="scientific">Meloidogyne enterolobii</name>
    <name type="common">Root-knot nematode worm</name>
    <name type="synonym">Meloidogyne mayaguensis</name>
    <dbReference type="NCBI Taxonomy" id="390850"/>
    <lineage>
        <taxon>Eukaryota</taxon>
        <taxon>Metazoa</taxon>
        <taxon>Ecdysozoa</taxon>
        <taxon>Nematoda</taxon>
        <taxon>Chromadorea</taxon>
        <taxon>Rhabditida</taxon>
        <taxon>Tylenchina</taxon>
        <taxon>Tylenchomorpha</taxon>
        <taxon>Tylenchoidea</taxon>
        <taxon>Meloidogynidae</taxon>
        <taxon>Meloidogyninae</taxon>
        <taxon>Meloidogyne</taxon>
    </lineage>
</organism>
<accession>A0ACB1ATV4</accession>